<dbReference type="EMBL" id="PUIV01000006">
    <property type="protein sequence ID" value="PWB94733.1"/>
    <property type="molecule type" value="Genomic_DNA"/>
</dbReference>
<keyword evidence="1" id="KW-0472">Membrane</keyword>
<evidence type="ECO:0000313" key="4">
    <source>
        <dbReference type="Proteomes" id="UP000245137"/>
    </source>
</evidence>
<name>A0A2U1ST24_METSR</name>
<keyword evidence="4" id="KW-1185">Reference proteome</keyword>
<dbReference type="RefSeq" id="WP_108916486.1">
    <property type="nucleotide sequence ID" value="NZ_BGJY01000015.1"/>
</dbReference>
<dbReference type="AlphaFoldDB" id="A0A2U1ST24"/>
<dbReference type="EMBL" id="VJMF01000002">
    <property type="protein sequence ID" value="TRL38322.1"/>
    <property type="molecule type" value="Genomic_DNA"/>
</dbReference>
<dbReference type="Proteomes" id="UP000245137">
    <property type="component" value="Unassembled WGS sequence"/>
</dbReference>
<gene>
    <name evidence="2" type="ORF">C5689_06645</name>
    <name evidence="3" type="ORF">FM996_00380</name>
</gene>
<protein>
    <submittedName>
        <fullName evidence="2">Uncharacterized protein</fullName>
    </submittedName>
</protein>
<feature type="transmembrane region" description="Helical" evidence="1">
    <location>
        <begin position="38"/>
        <end position="57"/>
    </location>
</feature>
<evidence type="ECO:0000256" key="1">
    <source>
        <dbReference type="SAM" id="Phobius"/>
    </source>
</evidence>
<dbReference type="Proteomes" id="UP000316781">
    <property type="component" value="Unassembled WGS sequence"/>
</dbReference>
<comment type="caution">
    <text evidence="2">The sequence shown here is derived from an EMBL/GenBank/DDBJ whole genome shotgun (WGS) entry which is preliminary data.</text>
</comment>
<dbReference type="OrthoDB" id="8451634at2"/>
<reference evidence="2 4" key="1">
    <citation type="journal article" date="2018" name="Appl. Microbiol. Biotechnol.">
        <title>Co-cultivation of the strictly anaerobic methanogen Methanosarcina barkeri with aerobic methanotrophs in an oxygen-limited membrane bioreactor.</title>
        <authorList>
            <person name="In 't Zandt M.H."/>
            <person name="van den Bosch T.J.M."/>
            <person name="Rijkers R."/>
            <person name="van Kessel M.A.H.J."/>
            <person name="Jetten M.S.M."/>
            <person name="Welte C.U."/>
        </authorList>
    </citation>
    <scope>NUCLEOTIDE SEQUENCE [LARGE SCALE GENOMIC DNA]</scope>
    <source>
        <strain evidence="2 4">DSM 17706</strain>
    </source>
</reference>
<evidence type="ECO:0000313" key="5">
    <source>
        <dbReference type="Proteomes" id="UP000316781"/>
    </source>
</evidence>
<sequence length="63" mass="6819">MPTALWYCENIGNSALPYLLLAMPMGGAYLYGQKKTRIAWILIGVWAVAQIVMSGLTNANCVG</sequence>
<keyword evidence="1" id="KW-1133">Transmembrane helix</keyword>
<accession>A0A2U1ST24</accession>
<evidence type="ECO:0000313" key="3">
    <source>
        <dbReference type="EMBL" id="TRL38322.1"/>
    </source>
</evidence>
<reference evidence="3 5" key="3">
    <citation type="submission" date="2019-07" db="EMBL/GenBank/DDBJ databases">
        <title>Ln-dependent methylotrophs.</title>
        <authorList>
            <person name="Tani A."/>
        </authorList>
    </citation>
    <scope>NUCLEOTIDE SEQUENCE [LARGE SCALE GENOMIC DNA]</scope>
    <source>
        <strain evidence="3 5">SM89A</strain>
    </source>
</reference>
<feature type="transmembrane region" description="Helical" evidence="1">
    <location>
        <begin position="15"/>
        <end position="31"/>
    </location>
</feature>
<evidence type="ECO:0000313" key="2">
    <source>
        <dbReference type="EMBL" id="PWB94733.1"/>
    </source>
</evidence>
<reference evidence="2" key="2">
    <citation type="submission" date="2018-02" db="EMBL/GenBank/DDBJ databases">
        <authorList>
            <person name="Cohen D.B."/>
            <person name="Kent A.D."/>
        </authorList>
    </citation>
    <scope>NUCLEOTIDE SEQUENCE</scope>
    <source>
        <strain evidence="2">DSM 17706</strain>
    </source>
</reference>
<proteinExistence type="predicted"/>
<keyword evidence="1" id="KW-0812">Transmembrane</keyword>
<organism evidence="2 4">
    <name type="scientific">Methylosinus sporium</name>
    <dbReference type="NCBI Taxonomy" id="428"/>
    <lineage>
        <taxon>Bacteria</taxon>
        <taxon>Pseudomonadati</taxon>
        <taxon>Pseudomonadota</taxon>
        <taxon>Alphaproteobacteria</taxon>
        <taxon>Hyphomicrobiales</taxon>
        <taxon>Methylocystaceae</taxon>
        <taxon>Methylosinus</taxon>
    </lineage>
</organism>